<reference evidence="1 2" key="1">
    <citation type="journal article" date="2024" name="BMC Biol.">
        <title>Comparative genomics of Ascetosporea gives new insight into the evolutionary basis for animal parasitism in Rhizaria.</title>
        <authorList>
            <person name="Hiltunen Thoren M."/>
            <person name="Onut-Brannstrom I."/>
            <person name="Alfjorden A."/>
            <person name="Peckova H."/>
            <person name="Swords F."/>
            <person name="Hooper C."/>
            <person name="Holzer A.S."/>
            <person name="Bass D."/>
            <person name="Burki F."/>
        </authorList>
    </citation>
    <scope>NUCLEOTIDE SEQUENCE [LARGE SCALE GENOMIC DNA]</scope>
    <source>
        <strain evidence="1">20-A016</strain>
    </source>
</reference>
<accession>A0ABV2AMZ4</accession>
<organism evidence="1 2">
    <name type="scientific">Bonamia ostreae</name>
    <dbReference type="NCBI Taxonomy" id="126728"/>
    <lineage>
        <taxon>Eukaryota</taxon>
        <taxon>Sar</taxon>
        <taxon>Rhizaria</taxon>
        <taxon>Endomyxa</taxon>
        <taxon>Ascetosporea</taxon>
        <taxon>Haplosporida</taxon>
        <taxon>Bonamia</taxon>
    </lineage>
</organism>
<comment type="caution">
    <text evidence="1">The sequence shown here is derived from an EMBL/GenBank/DDBJ whole genome shotgun (WGS) entry which is preliminary data.</text>
</comment>
<name>A0ABV2AMZ4_9EUKA</name>
<dbReference type="Proteomes" id="UP001439008">
    <property type="component" value="Unassembled WGS sequence"/>
</dbReference>
<proteinExistence type="predicted"/>
<dbReference type="EMBL" id="JBDODL010001024">
    <property type="protein sequence ID" value="MES1921021.1"/>
    <property type="molecule type" value="Genomic_DNA"/>
</dbReference>
<sequence>KAYHGFIFPRTPGDVENCILDFSKPSPTLQNLILEEKLKDQFTVVVIRDIFKENGNRFIEREKREDLIKNLASVYHYYLNGVFGKSATPNQKRFSLKNLKPVDIEVSFHDDRRSLNEIV</sequence>
<evidence type="ECO:0000313" key="1">
    <source>
        <dbReference type="EMBL" id="MES1921021.1"/>
    </source>
</evidence>
<gene>
    <name evidence="1" type="primary">SMCHD1</name>
    <name evidence="1" type="ORF">MHBO_002622</name>
</gene>
<protein>
    <submittedName>
        <fullName evidence="1">Structural maintenance of chromosomes flexible hinge</fullName>
    </submittedName>
</protein>
<evidence type="ECO:0000313" key="2">
    <source>
        <dbReference type="Proteomes" id="UP001439008"/>
    </source>
</evidence>
<keyword evidence="2" id="KW-1185">Reference proteome</keyword>
<feature type="non-terminal residue" evidence="1">
    <location>
        <position position="1"/>
    </location>
</feature>